<protein>
    <recommendedName>
        <fullName evidence="1">ABC-type glycine betaine transport system substrate-binding domain-containing protein</fullName>
    </recommendedName>
</protein>
<feature type="domain" description="ABC-type glycine betaine transport system substrate-binding" evidence="1">
    <location>
        <begin position="29"/>
        <end position="277"/>
    </location>
</feature>
<organism evidence="2 3">
    <name type="scientific">Mycobacterium botniense</name>
    <dbReference type="NCBI Taxonomy" id="84962"/>
    <lineage>
        <taxon>Bacteria</taxon>
        <taxon>Bacillati</taxon>
        <taxon>Actinomycetota</taxon>
        <taxon>Actinomycetes</taxon>
        <taxon>Mycobacteriales</taxon>
        <taxon>Mycobacteriaceae</taxon>
        <taxon>Mycobacterium</taxon>
    </lineage>
</organism>
<name>A0A7I9XZ63_9MYCO</name>
<gene>
    <name evidence="2" type="primary">lpqZ</name>
    <name evidence="2" type="ORF">MBOT_24390</name>
</gene>
<dbReference type="GO" id="GO:0043190">
    <property type="term" value="C:ATP-binding cassette (ABC) transporter complex"/>
    <property type="evidence" value="ECO:0007669"/>
    <property type="project" value="InterPro"/>
</dbReference>
<dbReference type="AlphaFoldDB" id="A0A7I9XZ63"/>
<dbReference type="EMBL" id="BLKW01000004">
    <property type="protein sequence ID" value="GFG75074.1"/>
    <property type="molecule type" value="Genomic_DNA"/>
</dbReference>
<sequence>MTGFRLTALTLAAALAVAGCSHVYRAGHELVVGSRFDSESVLLANLYAAALRSYGFAARVETTPDPLATLDSGALTVVPTLTGEVLQTFQPGAAVRSDKQVYRAMVAALPEGVAAGDYATAAEDKPELVVTKATATAWGGNELRVLVRHCEGLVIGSVSGASTPSAVSRCRLPTARQFPDSATMFAALRAGQITAGWTTSASPDIPDDLVVLVDGKPPLVQAENIVPLYRRNELTERQLLAINEVAGVLDTAALVEMRRQVDRGADPRAVAETWLAEHPLGRS</sequence>
<dbReference type="Proteomes" id="UP000465361">
    <property type="component" value="Unassembled WGS sequence"/>
</dbReference>
<dbReference type="PROSITE" id="PS51257">
    <property type="entry name" value="PROKAR_LIPOPROTEIN"/>
    <property type="match status" value="1"/>
</dbReference>
<keyword evidence="3" id="KW-1185">Reference proteome</keyword>
<comment type="caution">
    <text evidence="2">The sequence shown here is derived from an EMBL/GenBank/DDBJ whole genome shotgun (WGS) entry which is preliminary data.</text>
</comment>
<dbReference type="Pfam" id="PF04069">
    <property type="entry name" value="OpuAC"/>
    <property type="match status" value="1"/>
</dbReference>
<dbReference type="GO" id="GO:0022857">
    <property type="term" value="F:transmembrane transporter activity"/>
    <property type="evidence" value="ECO:0007669"/>
    <property type="project" value="InterPro"/>
</dbReference>
<evidence type="ECO:0000259" key="1">
    <source>
        <dbReference type="Pfam" id="PF04069"/>
    </source>
</evidence>
<dbReference type="SUPFAM" id="SSF53850">
    <property type="entry name" value="Periplasmic binding protein-like II"/>
    <property type="match status" value="1"/>
</dbReference>
<reference evidence="2 3" key="1">
    <citation type="journal article" date="2019" name="Emerg. Microbes Infect.">
        <title>Comprehensive subspecies identification of 175 nontuberculous mycobacteria species based on 7547 genomic profiles.</title>
        <authorList>
            <person name="Matsumoto Y."/>
            <person name="Kinjo T."/>
            <person name="Motooka D."/>
            <person name="Nabeya D."/>
            <person name="Jung N."/>
            <person name="Uechi K."/>
            <person name="Horii T."/>
            <person name="Iida T."/>
            <person name="Fujita J."/>
            <person name="Nakamura S."/>
        </authorList>
    </citation>
    <scope>NUCLEOTIDE SEQUENCE [LARGE SCALE GENOMIC DNA]</scope>
    <source>
        <strain evidence="2 3">JCM 17322</strain>
    </source>
</reference>
<dbReference type="Gene3D" id="3.40.190.120">
    <property type="entry name" value="Osmoprotection protein (prox), domain 2"/>
    <property type="match status" value="1"/>
</dbReference>
<evidence type="ECO:0000313" key="3">
    <source>
        <dbReference type="Proteomes" id="UP000465361"/>
    </source>
</evidence>
<dbReference type="Gene3D" id="3.40.190.10">
    <property type="entry name" value="Periplasmic binding protein-like II"/>
    <property type="match status" value="1"/>
</dbReference>
<proteinExistence type="predicted"/>
<dbReference type="InterPro" id="IPR007210">
    <property type="entry name" value="ABC_Gly_betaine_transp_sub-bd"/>
</dbReference>
<dbReference type="RefSeq" id="WP_163757558.1">
    <property type="nucleotide sequence ID" value="NZ_BLKW01000004.1"/>
</dbReference>
<accession>A0A7I9XZ63</accession>
<evidence type="ECO:0000313" key="2">
    <source>
        <dbReference type="EMBL" id="GFG75074.1"/>
    </source>
</evidence>